<proteinExistence type="predicted"/>
<dbReference type="Proteomes" id="UP000000305">
    <property type="component" value="Unassembled WGS sequence"/>
</dbReference>
<dbReference type="HOGENOM" id="CLU_1066579_0_0_1"/>
<dbReference type="InParanoid" id="E9HVY9"/>
<sequence>MAQRSDDDNNVCKRKRLTGSSKWTMNAISRQIAESQANLDIENMVMLQQDQSSEKMCGSPKDLEVSPIYMESDFSQEPKNMKASFFFNDEMELQVQVLSTPTELIGFSPDVESILMESEFPEAEFDEEFNIIYEDDYEDPDEEDLELCEKAGNEFDRIQIVRLLSAAFYLKHGLSKSGLNDFLDILNVSSGHNQDDELRSPYMFMKRYGLLKGDLKRIYPCSTCSKTLKNGESGYPTEIQPCGHNYCKETSDKFYTLLLPV</sequence>
<dbReference type="AlphaFoldDB" id="E9HVY9"/>
<protein>
    <submittedName>
        <fullName evidence="1">Uncharacterized protein</fullName>
    </submittedName>
</protein>
<evidence type="ECO:0000313" key="2">
    <source>
        <dbReference type="Proteomes" id="UP000000305"/>
    </source>
</evidence>
<gene>
    <name evidence="1" type="ORF">DAPPUDRAFT_118552</name>
</gene>
<reference evidence="1 2" key="1">
    <citation type="journal article" date="2011" name="Science">
        <title>The ecoresponsive genome of Daphnia pulex.</title>
        <authorList>
            <person name="Colbourne J.K."/>
            <person name="Pfrender M.E."/>
            <person name="Gilbert D."/>
            <person name="Thomas W.K."/>
            <person name="Tucker A."/>
            <person name="Oakley T.H."/>
            <person name="Tokishita S."/>
            <person name="Aerts A."/>
            <person name="Arnold G.J."/>
            <person name="Basu M.K."/>
            <person name="Bauer D.J."/>
            <person name="Caceres C.E."/>
            <person name="Carmel L."/>
            <person name="Casola C."/>
            <person name="Choi J.H."/>
            <person name="Detter J.C."/>
            <person name="Dong Q."/>
            <person name="Dusheyko S."/>
            <person name="Eads B.D."/>
            <person name="Frohlich T."/>
            <person name="Geiler-Samerotte K.A."/>
            <person name="Gerlach D."/>
            <person name="Hatcher P."/>
            <person name="Jogdeo S."/>
            <person name="Krijgsveld J."/>
            <person name="Kriventseva E.V."/>
            <person name="Kultz D."/>
            <person name="Laforsch C."/>
            <person name="Lindquist E."/>
            <person name="Lopez J."/>
            <person name="Manak J.R."/>
            <person name="Muller J."/>
            <person name="Pangilinan J."/>
            <person name="Patwardhan R.P."/>
            <person name="Pitluck S."/>
            <person name="Pritham E.J."/>
            <person name="Rechtsteiner A."/>
            <person name="Rho M."/>
            <person name="Rogozin I.B."/>
            <person name="Sakarya O."/>
            <person name="Salamov A."/>
            <person name="Schaack S."/>
            <person name="Shapiro H."/>
            <person name="Shiga Y."/>
            <person name="Skalitzky C."/>
            <person name="Smith Z."/>
            <person name="Souvorov A."/>
            <person name="Sung W."/>
            <person name="Tang Z."/>
            <person name="Tsuchiya D."/>
            <person name="Tu H."/>
            <person name="Vos H."/>
            <person name="Wang M."/>
            <person name="Wolf Y.I."/>
            <person name="Yamagata H."/>
            <person name="Yamada T."/>
            <person name="Ye Y."/>
            <person name="Shaw J.R."/>
            <person name="Andrews J."/>
            <person name="Crease T.J."/>
            <person name="Tang H."/>
            <person name="Lucas S.M."/>
            <person name="Robertson H.M."/>
            <person name="Bork P."/>
            <person name="Koonin E.V."/>
            <person name="Zdobnov E.M."/>
            <person name="Grigoriev I.V."/>
            <person name="Lynch M."/>
            <person name="Boore J.L."/>
        </authorList>
    </citation>
    <scope>NUCLEOTIDE SEQUENCE [LARGE SCALE GENOMIC DNA]</scope>
</reference>
<keyword evidence="2" id="KW-1185">Reference proteome</keyword>
<name>E9HVY9_DAPPU</name>
<dbReference type="EMBL" id="GL732882">
    <property type="protein sequence ID" value="EFX64093.1"/>
    <property type="molecule type" value="Genomic_DNA"/>
</dbReference>
<dbReference type="OrthoDB" id="6384992at2759"/>
<organism evidence="1 2">
    <name type="scientific">Daphnia pulex</name>
    <name type="common">Water flea</name>
    <dbReference type="NCBI Taxonomy" id="6669"/>
    <lineage>
        <taxon>Eukaryota</taxon>
        <taxon>Metazoa</taxon>
        <taxon>Ecdysozoa</taxon>
        <taxon>Arthropoda</taxon>
        <taxon>Crustacea</taxon>
        <taxon>Branchiopoda</taxon>
        <taxon>Diplostraca</taxon>
        <taxon>Cladocera</taxon>
        <taxon>Anomopoda</taxon>
        <taxon>Daphniidae</taxon>
        <taxon>Daphnia</taxon>
    </lineage>
</organism>
<evidence type="ECO:0000313" key="1">
    <source>
        <dbReference type="EMBL" id="EFX64093.1"/>
    </source>
</evidence>
<accession>E9HVY9</accession>
<dbReference type="KEGG" id="dpx:DAPPUDRAFT_118552"/>